<keyword evidence="2" id="KW-1185">Reference proteome</keyword>
<reference evidence="2" key="1">
    <citation type="journal article" date="2024" name="Viruses">
        <title>New Genera and Species of Caulobacter and Brevundimonas Bacteriophages Provide Insights into Phage Genome Evolution.</title>
        <authorList>
            <person name="Ely B."/>
            <person name="Hils M."/>
            <person name="Clarke A."/>
            <person name="Albert M."/>
            <person name="Holness N."/>
            <person name="Lenski J."/>
            <person name="Mohammadi T."/>
        </authorList>
    </citation>
    <scope>NUCLEOTIDE SEQUENCE [LARGE SCALE GENOMIC DNA]</scope>
</reference>
<gene>
    <name evidence="1" type="ORF">Ql52_gp030</name>
</gene>
<evidence type="ECO:0000313" key="1">
    <source>
        <dbReference type="EMBL" id="WNV48166.1"/>
    </source>
</evidence>
<dbReference type="EMBL" id="OR260090">
    <property type="protein sequence ID" value="WNV48166.1"/>
    <property type="molecule type" value="Genomic_DNA"/>
</dbReference>
<proteinExistence type="predicted"/>
<dbReference type="Proteomes" id="UP001301924">
    <property type="component" value="Segment"/>
</dbReference>
<accession>A0AA96T7L6</accession>
<organism evidence="1 2">
    <name type="scientific">Caulobacter phage Quill_5.2</name>
    <dbReference type="NCBI Taxonomy" id="3075108"/>
    <lineage>
        <taxon>Viruses</taxon>
        <taxon>Duplodnaviria</taxon>
        <taxon>Heunggongvirae</taxon>
        <taxon>Uroviricota</taxon>
        <taxon>Caudoviricetes</taxon>
        <taxon>Autographivirales</taxon>
        <taxon>Autonotataviridae</taxon>
        <taxon>Lullwatervirus</taxon>
        <taxon>Lullwatervirus quill52</taxon>
    </lineage>
</organism>
<name>A0AA96T7L6_9CAUD</name>
<protein>
    <submittedName>
        <fullName evidence="1">Uncharacterized protein</fullName>
    </submittedName>
</protein>
<sequence>MSSARKLRDSDYWLVRQVVDERREYLQNSKRKSWYKYLDTDACMSFIYACENAYVVDDAFLVVYEITNPAYAQKHILFVEEVMVLRLVPGSSFDAVTAFFDEVRERVGAVGIFAGTALAKSDRALARLYSRAGYRTETFIMTKEAPGGFIEQGGEGSG</sequence>
<evidence type="ECO:0000313" key="2">
    <source>
        <dbReference type="Proteomes" id="UP001301924"/>
    </source>
</evidence>